<dbReference type="Proteomes" id="UP001629230">
    <property type="component" value="Unassembled WGS sequence"/>
</dbReference>
<organism evidence="1 2">
    <name type="scientific">Paraburkholderia dipogonis</name>
    <dbReference type="NCBI Taxonomy" id="1211383"/>
    <lineage>
        <taxon>Bacteria</taxon>
        <taxon>Pseudomonadati</taxon>
        <taxon>Pseudomonadota</taxon>
        <taxon>Betaproteobacteria</taxon>
        <taxon>Burkholderiales</taxon>
        <taxon>Burkholderiaceae</taxon>
        <taxon>Paraburkholderia</taxon>
    </lineage>
</organism>
<dbReference type="Gene3D" id="1.25.40.10">
    <property type="entry name" value="Tetratricopeptide repeat domain"/>
    <property type="match status" value="1"/>
</dbReference>
<proteinExistence type="predicted"/>
<reference evidence="1 2" key="1">
    <citation type="journal article" date="2024" name="Chem. Sci.">
        <title>Discovery of megapolipeptins by genome mining of a Burkholderiales bacteria collection.</title>
        <authorList>
            <person name="Paulo B.S."/>
            <person name="Recchia M.J.J."/>
            <person name="Lee S."/>
            <person name="Fergusson C.H."/>
            <person name="Romanowski S.B."/>
            <person name="Hernandez A."/>
            <person name="Krull N."/>
            <person name="Liu D.Y."/>
            <person name="Cavanagh H."/>
            <person name="Bos A."/>
            <person name="Gray C.A."/>
            <person name="Murphy B.T."/>
            <person name="Linington R.G."/>
            <person name="Eustaquio A.S."/>
        </authorList>
    </citation>
    <scope>NUCLEOTIDE SEQUENCE [LARGE SCALE GENOMIC DNA]</scope>
    <source>
        <strain evidence="1 2">RL17-350-BIC-A</strain>
    </source>
</reference>
<name>A0ABW9ASL2_9BURK</name>
<dbReference type="InterPro" id="IPR011990">
    <property type="entry name" value="TPR-like_helical_dom_sf"/>
</dbReference>
<dbReference type="SUPFAM" id="SSF48452">
    <property type="entry name" value="TPR-like"/>
    <property type="match status" value="1"/>
</dbReference>
<protein>
    <submittedName>
        <fullName evidence="1">Tetratricopeptide repeat protein</fullName>
    </submittedName>
</protein>
<dbReference type="EMBL" id="JAQQEZ010000014">
    <property type="protein sequence ID" value="MFM0003547.1"/>
    <property type="molecule type" value="Genomic_DNA"/>
</dbReference>
<gene>
    <name evidence="1" type="ORF">PQR57_21205</name>
</gene>
<keyword evidence="2" id="KW-1185">Reference proteome</keyword>
<dbReference type="RefSeq" id="WP_342960226.1">
    <property type="nucleotide sequence ID" value="NZ_JAQQEZ010000014.1"/>
</dbReference>
<accession>A0ABW9ASL2</accession>
<sequence>MVKVAIAQMSQGKLDDAEKELSDAAARDPKQSLVYYNMAVLRLKQGRTDDAFKELEASFLNGFSYFDEMQKDPDLDAIRNDPRFTALIKKYRTTT</sequence>
<dbReference type="Pfam" id="PF14559">
    <property type="entry name" value="TPR_19"/>
    <property type="match status" value="1"/>
</dbReference>
<comment type="caution">
    <text evidence="1">The sequence shown here is derived from an EMBL/GenBank/DDBJ whole genome shotgun (WGS) entry which is preliminary data.</text>
</comment>
<evidence type="ECO:0000313" key="1">
    <source>
        <dbReference type="EMBL" id="MFM0003547.1"/>
    </source>
</evidence>
<evidence type="ECO:0000313" key="2">
    <source>
        <dbReference type="Proteomes" id="UP001629230"/>
    </source>
</evidence>
<dbReference type="NCBIfam" id="NF047558">
    <property type="entry name" value="TPR_END_plus"/>
    <property type="match status" value="1"/>
</dbReference>